<evidence type="ECO:0000313" key="3">
    <source>
        <dbReference type="Proteomes" id="UP000726737"/>
    </source>
</evidence>
<dbReference type="Proteomes" id="UP000726737">
    <property type="component" value="Unassembled WGS sequence"/>
</dbReference>
<dbReference type="AlphaFoldDB" id="A0A9P6Q3U0"/>
<keyword evidence="3" id="KW-1185">Reference proteome</keyword>
<name>A0A9P6Q3U0_9FUNG</name>
<comment type="caution">
    <text evidence="2">The sequence shown here is derived from an EMBL/GenBank/DDBJ whole genome shotgun (WGS) entry which is preliminary data.</text>
</comment>
<gene>
    <name evidence="2" type="ORF">BG011_002169</name>
</gene>
<sequence>MSFIVPGQELDFVIYGHSNTNRLRLSGSQLQGRHKQQTTGIDGPDMTGYQRGIFDDSQVLKQNNLVRTLLTKVFSLNQYFDLYNKKTSNA</sequence>
<organism evidence="2 3">
    <name type="scientific">Mortierella polycephala</name>
    <dbReference type="NCBI Taxonomy" id="41804"/>
    <lineage>
        <taxon>Eukaryota</taxon>
        <taxon>Fungi</taxon>
        <taxon>Fungi incertae sedis</taxon>
        <taxon>Mucoromycota</taxon>
        <taxon>Mortierellomycotina</taxon>
        <taxon>Mortierellomycetes</taxon>
        <taxon>Mortierellales</taxon>
        <taxon>Mortierellaceae</taxon>
        <taxon>Mortierella</taxon>
    </lineage>
</organism>
<proteinExistence type="predicted"/>
<protein>
    <submittedName>
        <fullName evidence="2">Uncharacterized protein</fullName>
    </submittedName>
</protein>
<feature type="region of interest" description="Disordered" evidence="1">
    <location>
        <begin position="28"/>
        <end position="47"/>
    </location>
</feature>
<evidence type="ECO:0000256" key="1">
    <source>
        <dbReference type="SAM" id="MobiDB-lite"/>
    </source>
</evidence>
<reference evidence="2" key="1">
    <citation type="journal article" date="2020" name="Fungal Divers.">
        <title>Resolving the Mortierellaceae phylogeny through synthesis of multi-gene phylogenetics and phylogenomics.</title>
        <authorList>
            <person name="Vandepol N."/>
            <person name="Liber J."/>
            <person name="Desiro A."/>
            <person name="Na H."/>
            <person name="Kennedy M."/>
            <person name="Barry K."/>
            <person name="Grigoriev I.V."/>
            <person name="Miller A.N."/>
            <person name="O'Donnell K."/>
            <person name="Stajich J.E."/>
            <person name="Bonito G."/>
        </authorList>
    </citation>
    <scope>NUCLEOTIDE SEQUENCE</scope>
    <source>
        <strain evidence="2">KOD948</strain>
    </source>
</reference>
<evidence type="ECO:0000313" key="2">
    <source>
        <dbReference type="EMBL" id="KAG0260060.1"/>
    </source>
</evidence>
<accession>A0A9P6Q3U0</accession>
<dbReference type="EMBL" id="JAAAJA010000166">
    <property type="protein sequence ID" value="KAG0260060.1"/>
    <property type="molecule type" value="Genomic_DNA"/>
</dbReference>